<reference evidence="7 8" key="1">
    <citation type="submission" date="2018-06" db="EMBL/GenBank/DDBJ databases">
        <title>Comparative genomics of Brasilonema spp. strains.</title>
        <authorList>
            <person name="Alvarenga D.O."/>
            <person name="Fiore M.F."/>
            <person name="Varani A.M."/>
        </authorList>
    </citation>
    <scope>NUCLEOTIDE SEQUENCE [LARGE SCALE GENOMIC DNA]</scope>
    <source>
        <strain evidence="7 8">SPC951</strain>
    </source>
</reference>
<evidence type="ECO:0000256" key="3">
    <source>
        <dbReference type="ARBA" id="ARBA00023237"/>
    </source>
</evidence>
<dbReference type="InterPro" id="IPR050330">
    <property type="entry name" value="Bact_OuterMem_StrucFunc"/>
</dbReference>
<feature type="region of interest" description="Disordered" evidence="5">
    <location>
        <begin position="174"/>
        <end position="194"/>
    </location>
</feature>
<dbReference type="InterPro" id="IPR036737">
    <property type="entry name" value="OmpA-like_sf"/>
</dbReference>
<dbReference type="RefSeq" id="WP_169156394.1">
    <property type="nucleotide sequence ID" value="NZ_CAWPJE010000134.1"/>
</dbReference>
<gene>
    <name evidence="7" type="ORF">DP116_17510</name>
</gene>
<dbReference type="PANTHER" id="PTHR30329:SF21">
    <property type="entry name" value="LIPOPROTEIN YIAD-RELATED"/>
    <property type="match status" value="1"/>
</dbReference>
<evidence type="ECO:0000256" key="2">
    <source>
        <dbReference type="ARBA" id="ARBA00023136"/>
    </source>
</evidence>
<dbReference type="InterPro" id="IPR006664">
    <property type="entry name" value="OMP_bac"/>
</dbReference>
<dbReference type="CDD" id="cd07185">
    <property type="entry name" value="OmpA_C-like"/>
    <property type="match status" value="1"/>
</dbReference>
<evidence type="ECO:0000313" key="7">
    <source>
        <dbReference type="EMBL" id="NMG21146.1"/>
    </source>
</evidence>
<name>A0ABX1PBA1_9CYAN</name>
<accession>A0ABX1PBA1</accession>
<keyword evidence="2 4" id="KW-0472">Membrane</keyword>
<evidence type="ECO:0000256" key="4">
    <source>
        <dbReference type="PROSITE-ProRule" id="PRU00473"/>
    </source>
</evidence>
<proteinExistence type="predicted"/>
<dbReference type="SUPFAM" id="SSF103088">
    <property type="entry name" value="OmpA-like"/>
    <property type="match status" value="1"/>
</dbReference>
<dbReference type="PROSITE" id="PS51123">
    <property type="entry name" value="OMPA_2"/>
    <property type="match status" value="1"/>
</dbReference>
<keyword evidence="3" id="KW-0998">Cell outer membrane</keyword>
<keyword evidence="8" id="KW-1185">Reference proteome</keyword>
<dbReference type="Proteomes" id="UP000718564">
    <property type="component" value="Unassembled WGS sequence"/>
</dbReference>
<dbReference type="PANTHER" id="PTHR30329">
    <property type="entry name" value="STATOR ELEMENT OF FLAGELLAR MOTOR COMPLEX"/>
    <property type="match status" value="1"/>
</dbReference>
<dbReference type="EMBL" id="QMEB01000141">
    <property type="protein sequence ID" value="NMG21146.1"/>
    <property type="molecule type" value="Genomic_DNA"/>
</dbReference>
<organism evidence="7 8">
    <name type="scientific">Brasilonema bromeliae SPC951</name>
    <dbReference type="NCBI Taxonomy" id="385972"/>
    <lineage>
        <taxon>Bacteria</taxon>
        <taxon>Bacillati</taxon>
        <taxon>Cyanobacteriota</taxon>
        <taxon>Cyanophyceae</taxon>
        <taxon>Nostocales</taxon>
        <taxon>Scytonemataceae</taxon>
        <taxon>Brasilonema</taxon>
        <taxon>Bromeliae group (in: Brasilonema)</taxon>
    </lineage>
</organism>
<sequence length="210" mass="23762">MHSFRFTTYLAPIALTIVANNFVYCATAKTESPQTEFLKAQLLALEFSKIQTPIVQFSKDTYPEVNLPEIISEQIIVQENQYLTIITLPADILFDSNKDTIRPDAEKMLRQVSQAINNHYPHTWLQILGHTDSKGSKDDNLKLSEQWVAAVQKWLSEKGGIDISLISKEGYGEAQPIAPNQKSDSSDNPAGRQRNRRIEIVIQKLVNHQV</sequence>
<evidence type="ECO:0000259" key="6">
    <source>
        <dbReference type="PROSITE" id="PS51123"/>
    </source>
</evidence>
<dbReference type="InterPro" id="IPR006665">
    <property type="entry name" value="OmpA-like"/>
</dbReference>
<evidence type="ECO:0000313" key="8">
    <source>
        <dbReference type="Proteomes" id="UP000718564"/>
    </source>
</evidence>
<evidence type="ECO:0000256" key="1">
    <source>
        <dbReference type="ARBA" id="ARBA00004442"/>
    </source>
</evidence>
<feature type="compositionally biased region" description="Polar residues" evidence="5">
    <location>
        <begin position="178"/>
        <end position="188"/>
    </location>
</feature>
<dbReference type="Pfam" id="PF00691">
    <property type="entry name" value="OmpA"/>
    <property type="match status" value="1"/>
</dbReference>
<protein>
    <submittedName>
        <fullName evidence="7">OmpA family protein</fullName>
    </submittedName>
</protein>
<feature type="domain" description="OmpA-like" evidence="6">
    <location>
        <begin position="81"/>
        <end position="206"/>
    </location>
</feature>
<dbReference type="PRINTS" id="PR01021">
    <property type="entry name" value="OMPADOMAIN"/>
</dbReference>
<dbReference type="Gene3D" id="3.30.1330.60">
    <property type="entry name" value="OmpA-like domain"/>
    <property type="match status" value="1"/>
</dbReference>
<evidence type="ECO:0000256" key="5">
    <source>
        <dbReference type="SAM" id="MobiDB-lite"/>
    </source>
</evidence>
<comment type="caution">
    <text evidence="7">The sequence shown here is derived from an EMBL/GenBank/DDBJ whole genome shotgun (WGS) entry which is preliminary data.</text>
</comment>
<comment type="subcellular location">
    <subcellularLocation>
        <location evidence="1">Cell outer membrane</location>
    </subcellularLocation>
</comment>